<dbReference type="EMBL" id="JAPNKE010000002">
    <property type="protein sequence ID" value="MCY1008074.1"/>
    <property type="molecule type" value="Genomic_DNA"/>
</dbReference>
<proteinExistence type="predicted"/>
<protein>
    <submittedName>
        <fullName evidence="3">Uncharacterized protein</fullName>
    </submittedName>
</protein>
<dbReference type="AlphaFoldDB" id="A0A9X3EPT9"/>
<evidence type="ECO:0000256" key="2">
    <source>
        <dbReference type="SAM" id="SignalP"/>
    </source>
</evidence>
<evidence type="ECO:0000313" key="4">
    <source>
        <dbReference type="Proteomes" id="UP001150924"/>
    </source>
</evidence>
<gene>
    <name evidence="3" type="ORF">OV079_21450</name>
</gene>
<feature type="signal peptide" evidence="2">
    <location>
        <begin position="1"/>
        <end position="22"/>
    </location>
</feature>
<feature type="region of interest" description="Disordered" evidence="1">
    <location>
        <begin position="27"/>
        <end position="136"/>
    </location>
</feature>
<dbReference type="Proteomes" id="UP001150924">
    <property type="component" value="Unassembled WGS sequence"/>
</dbReference>
<feature type="chain" id="PRO_5040834893" evidence="2">
    <location>
        <begin position="23"/>
        <end position="397"/>
    </location>
</feature>
<comment type="caution">
    <text evidence="3">The sequence shown here is derived from an EMBL/GenBank/DDBJ whole genome shotgun (WGS) entry which is preliminary data.</text>
</comment>
<feature type="compositionally biased region" description="Low complexity" evidence="1">
    <location>
        <begin position="30"/>
        <end position="131"/>
    </location>
</feature>
<evidence type="ECO:0000256" key="1">
    <source>
        <dbReference type="SAM" id="MobiDB-lite"/>
    </source>
</evidence>
<reference evidence="3" key="1">
    <citation type="submission" date="2022-11" db="EMBL/GenBank/DDBJ databases">
        <title>Minimal conservation of predation-associated metabolite biosynthetic gene clusters underscores biosynthetic potential of Myxococcota including descriptions for ten novel species: Archangium lansinium sp. nov., Myxococcus landrumus sp. nov., Nannocystis bai.</title>
        <authorList>
            <person name="Ahearne A."/>
            <person name="Stevens C."/>
            <person name="Phillips K."/>
        </authorList>
    </citation>
    <scope>NUCLEOTIDE SEQUENCE</scope>
    <source>
        <strain evidence="3">Na p29</strain>
    </source>
</reference>
<sequence>MMRPTLIGSLLLVAACGDSVQATDSAVSEGATATDTSDGTTATSTPTTTAPTTTTTATEGGQTDSDTGTTTSTSTTDDSTTTTTTSETTTTTTTSTTDPIDTTTSTSTSTTQAETTTTTTDGETTAETTDGPPAPCECPDIEVPLDDGIFVLSGDAELWKYFPETNSFTMLGGLDCGGLLSTFSMAVDRQGFAWVQFVGGELRKIDVTDVANCEDPGYAPGQLGVDNFGMAFVSNSQFDQCDQIYGNTYSGIGPFSEGPNIGDFIGIDPDSLQLSKLGKTNFDGAELTGTGDGRAFEFGGTGPAKLVEVDKASGAALDVLPLAGLEINNGAFAFAFFAGDFYFFTDSDNDFFASEVTRLDYDDSDNNGIQDLELLTSDAPLLIVGAGVSTCAPVAPM</sequence>
<accession>A0A9X3EPT9</accession>
<dbReference type="PROSITE" id="PS51257">
    <property type="entry name" value="PROKAR_LIPOPROTEIN"/>
    <property type="match status" value="1"/>
</dbReference>
<keyword evidence="2" id="KW-0732">Signal</keyword>
<dbReference type="RefSeq" id="WP_267770723.1">
    <property type="nucleotide sequence ID" value="NZ_JAPNKE010000002.1"/>
</dbReference>
<evidence type="ECO:0000313" key="3">
    <source>
        <dbReference type="EMBL" id="MCY1008074.1"/>
    </source>
</evidence>
<keyword evidence="4" id="KW-1185">Reference proteome</keyword>
<organism evidence="3 4">
    <name type="scientific">Nannocystis pusilla</name>
    <dbReference type="NCBI Taxonomy" id="889268"/>
    <lineage>
        <taxon>Bacteria</taxon>
        <taxon>Pseudomonadati</taxon>
        <taxon>Myxococcota</taxon>
        <taxon>Polyangia</taxon>
        <taxon>Nannocystales</taxon>
        <taxon>Nannocystaceae</taxon>
        <taxon>Nannocystis</taxon>
    </lineage>
</organism>
<name>A0A9X3EPT9_9BACT</name>